<keyword evidence="3" id="KW-1185">Reference proteome</keyword>
<feature type="chain" id="PRO_5035889888" description="RHS repeat protein" evidence="1">
    <location>
        <begin position="20"/>
        <end position="252"/>
    </location>
</feature>
<evidence type="ECO:0008006" key="4">
    <source>
        <dbReference type="Google" id="ProtNLM"/>
    </source>
</evidence>
<organism evidence="2 3">
    <name type="scientific">Hymenobacter cellulosilyticus</name>
    <dbReference type="NCBI Taxonomy" id="2932248"/>
    <lineage>
        <taxon>Bacteria</taxon>
        <taxon>Pseudomonadati</taxon>
        <taxon>Bacteroidota</taxon>
        <taxon>Cytophagia</taxon>
        <taxon>Cytophagales</taxon>
        <taxon>Hymenobacteraceae</taxon>
        <taxon>Hymenobacter</taxon>
    </lineage>
</organism>
<dbReference type="Proteomes" id="UP000831796">
    <property type="component" value="Chromosome"/>
</dbReference>
<sequence>MKHYLLSLAVLLGATSAQAQLIPGADFQSSLGLPQALRQKLGLNEPQMARPSTTVRRPGTITAYYPVDTTGTWSTIGEQTRCTYDNQGRISQLLMADSATQRPNRRIRSNYNAAGLETDRLQETWDGATWQNSYRSLSTYNSLGSMTEYLEQIWKNGTWQNDSRVTISYDARNHYLQYLNEAWRNNAWVATSGGRATVTYNAAGAILQETEDALDPSTNTYIPGRAASIPTPARLPWSIASGLPRSGETAPT</sequence>
<protein>
    <recommendedName>
        <fullName evidence="4">RHS repeat protein</fullName>
    </recommendedName>
</protein>
<dbReference type="EMBL" id="CP095046">
    <property type="protein sequence ID" value="UOQ74612.1"/>
    <property type="molecule type" value="Genomic_DNA"/>
</dbReference>
<accession>A0A8T9QCF1</accession>
<evidence type="ECO:0000256" key="1">
    <source>
        <dbReference type="SAM" id="SignalP"/>
    </source>
</evidence>
<evidence type="ECO:0000313" key="3">
    <source>
        <dbReference type="Proteomes" id="UP000831796"/>
    </source>
</evidence>
<feature type="signal peptide" evidence="1">
    <location>
        <begin position="1"/>
        <end position="19"/>
    </location>
</feature>
<dbReference type="Gene3D" id="2.40.128.720">
    <property type="match status" value="2"/>
</dbReference>
<name>A0A8T9QCF1_9BACT</name>
<reference evidence="2" key="1">
    <citation type="submission" date="2022-04" db="EMBL/GenBank/DDBJ databases">
        <title>Hymenobacter sp. isolated from the air.</title>
        <authorList>
            <person name="Won M."/>
            <person name="Lee C.-M."/>
            <person name="Woen H.-Y."/>
            <person name="Kwon S.-W."/>
        </authorList>
    </citation>
    <scope>NUCLEOTIDE SEQUENCE</scope>
    <source>
        <strain evidence="2">5116S-3</strain>
    </source>
</reference>
<proteinExistence type="predicted"/>
<dbReference type="KEGG" id="hcu:MUN79_12515"/>
<dbReference type="RefSeq" id="WP_244677951.1">
    <property type="nucleotide sequence ID" value="NZ_CP095046.1"/>
</dbReference>
<evidence type="ECO:0000313" key="2">
    <source>
        <dbReference type="EMBL" id="UOQ74612.1"/>
    </source>
</evidence>
<dbReference type="AlphaFoldDB" id="A0A8T9QCF1"/>
<keyword evidence="1" id="KW-0732">Signal</keyword>
<gene>
    <name evidence="2" type="ORF">MUN79_12515</name>
</gene>